<sequence>MQQQQQVQDLMQPVPSPLHLTMSLAEAVDLILQSGQMGLPVVDDDHQVVGFVSEHDCIGYLVSGSYHCDSRIQVADIMHTEPLCASPTESIIDLVQKMGGDKPKTWPVARDGRLLGVISRRHIMRALNASMKGCRSRV</sequence>
<dbReference type="EMBL" id="PYGI01000008">
    <property type="protein sequence ID" value="PSL14366.1"/>
    <property type="molecule type" value="Genomic_DNA"/>
</dbReference>
<dbReference type="InterPro" id="IPR051257">
    <property type="entry name" value="Diverse_CBS-Domain"/>
</dbReference>
<comment type="caution">
    <text evidence="4">The sequence shown here is derived from an EMBL/GenBank/DDBJ whole genome shotgun (WGS) entry which is preliminary data.</text>
</comment>
<protein>
    <submittedName>
        <fullName evidence="4">CBS domain-containing protein</fullName>
    </submittedName>
</protein>
<keyword evidence="5" id="KW-1185">Reference proteome</keyword>
<dbReference type="InterPro" id="IPR046342">
    <property type="entry name" value="CBS_dom_sf"/>
</dbReference>
<dbReference type="InterPro" id="IPR044729">
    <property type="entry name" value="CBS_bac"/>
</dbReference>
<dbReference type="Pfam" id="PF00571">
    <property type="entry name" value="CBS"/>
    <property type="match status" value="2"/>
</dbReference>
<dbReference type="OrthoDB" id="9790355at2"/>
<keyword evidence="1 2" id="KW-0129">CBS domain</keyword>
<evidence type="ECO:0000313" key="5">
    <source>
        <dbReference type="Proteomes" id="UP000242133"/>
    </source>
</evidence>
<reference evidence="4 5" key="1">
    <citation type="submission" date="2018-03" db="EMBL/GenBank/DDBJ databases">
        <title>Genomic Encyclopedia of Archaeal and Bacterial Type Strains, Phase II (KMG-II): from individual species to whole genera.</title>
        <authorList>
            <person name="Goeker M."/>
        </authorList>
    </citation>
    <scope>NUCLEOTIDE SEQUENCE [LARGE SCALE GENOMIC DNA]</scope>
    <source>
        <strain evidence="4 5">DSM 17586</strain>
    </source>
</reference>
<proteinExistence type="predicted"/>
<dbReference type="SMART" id="SM00116">
    <property type="entry name" value="CBS"/>
    <property type="match status" value="2"/>
</dbReference>
<dbReference type="PANTHER" id="PTHR43080">
    <property type="entry name" value="CBS DOMAIN-CONTAINING PROTEIN CBSX3, MITOCHONDRIAL"/>
    <property type="match status" value="1"/>
</dbReference>
<evidence type="ECO:0000256" key="2">
    <source>
        <dbReference type="PROSITE-ProRule" id="PRU00703"/>
    </source>
</evidence>
<dbReference type="PROSITE" id="PS51371">
    <property type="entry name" value="CBS"/>
    <property type="match status" value="2"/>
</dbReference>
<evidence type="ECO:0000256" key="1">
    <source>
        <dbReference type="ARBA" id="ARBA00023122"/>
    </source>
</evidence>
<dbReference type="Gene3D" id="3.10.580.10">
    <property type="entry name" value="CBS-domain"/>
    <property type="match status" value="1"/>
</dbReference>
<dbReference type="RefSeq" id="WP_106591443.1">
    <property type="nucleotide sequence ID" value="NZ_PYGI01000008.1"/>
</dbReference>
<dbReference type="SUPFAM" id="SSF54631">
    <property type="entry name" value="CBS-domain pair"/>
    <property type="match status" value="1"/>
</dbReference>
<organism evidence="4 5">
    <name type="scientific">Marinobacterium halophilum</name>
    <dbReference type="NCBI Taxonomy" id="267374"/>
    <lineage>
        <taxon>Bacteria</taxon>
        <taxon>Pseudomonadati</taxon>
        <taxon>Pseudomonadota</taxon>
        <taxon>Gammaproteobacteria</taxon>
        <taxon>Oceanospirillales</taxon>
        <taxon>Oceanospirillaceae</taxon>
        <taxon>Marinobacterium</taxon>
    </lineage>
</organism>
<accession>A0A2P8EY23</accession>
<dbReference type="PANTHER" id="PTHR43080:SF26">
    <property type="entry name" value="REGULATORY PROTEIN"/>
    <property type="match status" value="1"/>
</dbReference>
<evidence type="ECO:0000313" key="4">
    <source>
        <dbReference type="EMBL" id="PSL14366.1"/>
    </source>
</evidence>
<feature type="domain" description="CBS" evidence="3">
    <location>
        <begin position="78"/>
        <end position="137"/>
    </location>
</feature>
<dbReference type="AlphaFoldDB" id="A0A2P8EY23"/>
<dbReference type="Proteomes" id="UP000242133">
    <property type="component" value="Unassembled WGS sequence"/>
</dbReference>
<feature type="domain" description="CBS" evidence="3">
    <location>
        <begin position="11"/>
        <end position="70"/>
    </location>
</feature>
<dbReference type="CDD" id="cd04629">
    <property type="entry name" value="CBS_pair_bac"/>
    <property type="match status" value="1"/>
</dbReference>
<evidence type="ECO:0000259" key="3">
    <source>
        <dbReference type="PROSITE" id="PS51371"/>
    </source>
</evidence>
<gene>
    <name evidence="4" type="ORF">CLV44_10895</name>
</gene>
<dbReference type="InterPro" id="IPR000644">
    <property type="entry name" value="CBS_dom"/>
</dbReference>
<name>A0A2P8EY23_9GAMM</name>